<protein>
    <submittedName>
        <fullName evidence="2">TIGR03086 family protein</fullName>
    </submittedName>
</protein>
<name>A0A7T7I7A5_9ACTN</name>
<reference evidence="2 3" key="1">
    <citation type="submission" date="2020-12" db="EMBL/GenBank/DDBJ databases">
        <title>A novel species.</title>
        <authorList>
            <person name="Li K."/>
        </authorList>
    </citation>
    <scope>NUCLEOTIDE SEQUENCE [LARGE SCALE GENOMIC DNA]</scope>
    <source>
        <strain evidence="2 3">ZYC-3</strain>
    </source>
</reference>
<feature type="domain" description="Mycothiol-dependent maleylpyruvate isomerase metal-binding" evidence="1">
    <location>
        <begin position="15"/>
        <end position="126"/>
    </location>
</feature>
<evidence type="ECO:0000313" key="3">
    <source>
        <dbReference type="Proteomes" id="UP000595636"/>
    </source>
</evidence>
<dbReference type="Proteomes" id="UP000595636">
    <property type="component" value="Chromosome"/>
</dbReference>
<dbReference type="Gene3D" id="1.20.120.450">
    <property type="entry name" value="dinb family like domain"/>
    <property type="match status" value="1"/>
</dbReference>
<organism evidence="2 3">
    <name type="scientific">Streptomyces liliifuscus</name>
    <dbReference type="NCBI Taxonomy" id="2797636"/>
    <lineage>
        <taxon>Bacteria</taxon>
        <taxon>Bacillati</taxon>
        <taxon>Actinomycetota</taxon>
        <taxon>Actinomycetes</taxon>
        <taxon>Kitasatosporales</taxon>
        <taxon>Streptomycetaceae</taxon>
        <taxon>Streptomyces</taxon>
    </lineage>
</organism>
<evidence type="ECO:0000259" key="1">
    <source>
        <dbReference type="Pfam" id="PF11716"/>
    </source>
</evidence>
<dbReference type="NCBIfam" id="TIGR03086">
    <property type="entry name" value="TIGR03086 family metal-binding protein"/>
    <property type="match status" value="1"/>
</dbReference>
<evidence type="ECO:0000313" key="2">
    <source>
        <dbReference type="EMBL" id="QQM42232.1"/>
    </source>
</evidence>
<dbReference type="EMBL" id="CP066831">
    <property type="protein sequence ID" value="QQM42232.1"/>
    <property type="molecule type" value="Genomic_DNA"/>
</dbReference>
<dbReference type="GO" id="GO:0046872">
    <property type="term" value="F:metal ion binding"/>
    <property type="evidence" value="ECO:0007669"/>
    <property type="project" value="InterPro"/>
</dbReference>
<keyword evidence="3" id="KW-1185">Reference proteome</keyword>
<dbReference type="InterPro" id="IPR017520">
    <property type="entry name" value="CHP03086"/>
</dbReference>
<sequence>MDEIELLSGVLSKTGDLIEGVEPGQLRAPTPCEEYDVETLVDHLVGWLLLFEARCHGREYDADPARYRSGPDPAGEFRAAAAGLVAGWEKYGFDRELGVTGDAKLPAAMVLDMTLMEFTVHGWDLAVSTGRPVPFTEKEAADILTRAEATLPPQYRGEGMPFGNIVPVAGDAPAADRLAGFLGRDPARF</sequence>
<dbReference type="KEGG" id="slf:JEQ17_24180"/>
<dbReference type="InterPro" id="IPR034660">
    <property type="entry name" value="DinB/YfiT-like"/>
</dbReference>
<accession>A0A7T7I7A5</accession>
<gene>
    <name evidence="2" type="ORF">JEQ17_24180</name>
</gene>
<dbReference type="AlphaFoldDB" id="A0A7T7I7A5"/>
<dbReference type="InterPro" id="IPR017517">
    <property type="entry name" value="Maleyloyr_isom"/>
</dbReference>
<proteinExistence type="predicted"/>
<dbReference type="SUPFAM" id="SSF109854">
    <property type="entry name" value="DinB/YfiT-like putative metalloenzymes"/>
    <property type="match status" value="1"/>
</dbReference>
<dbReference type="InterPro" id="IPR024344">
    <property type="entry name" value="MDMPI_metal-binding"/>
</dbReference>
<dbReference type="NCBIfam" id="TIGR03083">
    <property type="entry name" value="maleylpyruvate isomerase family mycothiol-dependent enzyme"/>
    <property type="match status" value="1"/>
</dbReference>
<dbReference type="RefSeq" id="WP_200397170.1">
    <property type="nucleotide sequence ID" value="NZ_CP066831.1"/>
</dbReference>
<dbReference type="Pfam" id="PF11716">
    <property type="entry name" value="MDMPI_N"/>
    <property type="match status" value="1"/>
</dbReference>